<keyword evidence="1" id="KW-0472">Membrane</keyword>
<protein>
    <recommendedName>
        <fullName evidence="2">Protein-glutamine gamma-glutamyltransferase-like C-terminal domain-containing protein</fullName>
    </recommendedName>
</protein>
<keyword evidence="1" id="KW-0812">Transmembrane</keyword>
<dbReference type="InterPro" id="IPR025403">
    <property type="entry name" value="TgpA-like_C"/>
</dbReference>
<sequence>MMLPAPPLDPSADEARSWLRRELLHAEYHRTNVVEQVIGWLQRQVGRGIDAASQAPPLSTFAAIVVFLALALGLGWLVSRARRAPQAEPESRSVLTDEAVTAAELRRRAEEALAQGRHEDALVDGFRALTAREVERGRLDDAPGATAHEVAGQLGSTYPLQRERVDGSALLFDSVLYGHRSATADQVGGVLALDDELAAVR</sequence>
<evidence type="ECO:0000256" key="1">
    <source>
        <dbReference type="SAM" id="Phobius"/>
    </source>
</evidence>
<feature type="transmembrane region" description="Helical" evidence="1">
    <location>
        <begin position="58"/>
        <end position="78"/>
    </location>
</feature>
<dbReference type="Pfam" id="PF13559">
    <property type="entry name" value="DUF4129"/>
    <property type="match status" value="1"/>
</dbReference>
<organism evidence="3 4">
    <name type="scientific">Nocardioides ginsengisegetis</name>
    <dbReference type="NCBI Taxonomy" id="661491"/>
    <lineage>
        <taxon>Bacteria</taxon>
        <taxon>Bacillati</taxon>
        <taxon>Actinomycetota</taxon>
        <taxon>Actinomycetes</taxon>
        <taxon>Propionibacteriales</taxon>
        <taxon>Nocardioidaceae</taxon>
        <taxon>Nocardioides</taxon>
    </lineage>
</organism>
<evidence type="ECO:0000313" key="4">
    <source>
        <dbReference type="Proteomes" id="UP000580910"/>
    </source>
</evidence>
<dbReference type="AlphaFoldDB" id="A0A7W3IWW4"/>
<keyword evidence="1" id="KW-1133">Transmembrane helix</keyword>
<feature type="domain" description="Protein-glutamine gamma-glutamyltransferase-like C-terminal" evidence="2">
    <location>
        <begin position="127"/>
        <end position="193"/>
    </location>
</feature>
<accession>A0A7W3IWW4</accession>
<dbReference type="Proteomes" id="UP000580910">
    <property type="component" value="Unassembled WGS sequence"/>
</dbReference>
<comment type="caution">
    <text evidence="3">The sequence shown here is derived from an EMBL/GenBank/DDBJ whole genome shotgun (WGS) entry which is preliminary data.</text>
</comment>
<dbReference type="RefSeq" id="WP_182536272.1">
    <property type="nucleotide sequence ID" value="NZ_JACGXA010000001.1"/>
</dbReference>
<evidence type="ECO:0000259" key="2">
    <source>
        <dbReference type="Pfam" id="PF13559"/>
    </source>
</evidence>
<proteinExistence type="predicted"/>
<dbReference type="EMBL" id="JACGXA010000001">
    <property type="protein sequence ID" value="MBA8802054.1"/>
    <property type="molecule type" value="Genomic_DNA"/>
</dbReference>
<evidence type="ECO:0000313" key="3">
    <source>
        <dbReference type="EMBL" id="MBA8802054.1"/>
    </source>
</evidence>
<reference evidence="3 4" key="1">
    <citation type="submission" date="2020-07" db="EMBL/GenBank/DDBJ databases">
        <title>Sequencing the genomes of 1000 actinobacteria strains.</title>
        <authorList>
            <person name="Klenk H.-P."/>
        </authorList>
    </citation>
    <scope>NUCLEOTIDE SEQUENCE [LARGE SCALE GENOMIC DNA]</scope>
    <source>
        <strain evidence="3 4">DSM 21349</strain>
    </source>
</reference>
<keyword evidence="4" id="KW-1185">Reference proteome</keyword>
<name>A0A7W3IWW4_9ACTN</name>
<gene>
    <name evidence="3" type="ORF">FB382_000345</name>
</gene>